<feature type="domain" description="Integrase catalytic" evidence="1">
    <location>
        <begin position="1"/>
        <end position="109"/>
    </location>
</feature>
<dbReference type="AlphaFoldDB" id="A0A8X6VZV7"/>
<protein>
    <submittedName>
        <fullName evidence="2">Transposon Ty3-I Gag-Pol polyprotein</fullName>
    </submittedName>
</protein>
<dbReference type="InterPro" id="IPR036397">
    <property type="entry name" value="RNaseH_sf"/>
</dbReference>
<dbReference type="Gene3D" id="3.30.420.10">
    <property type="entry name" value="Ribonuclease H-like superfamily/Ribonuclease H"/>
    <property type="match status" value="1"/>
</dbReference>
<dbReference type="InterPro" id="IPR012337">
    <property type="entry name" value="RNaseH-like_sf"/>
</dbReference>
<dbReference type="Proteomes" id="UP000887159">
    <property type="component" value="Unassembled WGS sequence"/>
</dbReference>
<dbReference type="GO" id="GO:0003676">
    <property type="term" value="F:nucleic acid binding"/>
    <property type="evidence" value="ECO:0007669"/>
    <property type="project" value="InterPro"/>
</dbReference>
<evidence type="ECO:0000259" key="1">
    <source>
        <dbReference type="PROSITE" id="PS50994"/>
    </source>
</evidence>
<keyword evidence="3" id="KW-1185">Reference proteome</keyword>
<dbReference type="SUPFAM" id="SSF53098">
    <property type="entry name" value="Ribonuclease H-like"/>
    <property type="match status" value="1"/>
</dbReference>
<sequence>MPYRVITDQGTQFRTDLFKNIGVICGFKVCTTTSYHPQCNGKIERIYRTLKAAIRAHNSVKWTQTLPTVLLGLRSDLRSDTNYTIAQIVYGQTIRLPGEREREFFEKPKNVLDLDTFAEELQKQMDQLQPLKTRRQPSQKHFVHKDLHKSTHVFIRVDRVKKALEPPYDEPFPVAKRYDKYFTMKIKGKNINISVDRLKPAYLLSTDGDNHDHFKQLEHAPTLPEKKLIVQRKIEKQPPDLLKKCPKNNYTLW</sequence>
<organism evidence="2 3">
    <name type="scientific">Trichonephila clavipes</name>
    <name type="common">Golden silk orbweaver</name>
    <name type="synonym">Nephila clavipes</name>
    <dbReference type="NCBI Taxonomy" id="2585209"/>
    <lineage>
        <taxon>Eukaryota</taxon>
        <taxon>Metazoa</taxon>
        <taxon>Ecdysozoa</taxon>
        <taxon>Arthropoda</taxon>
        <taxon>Chelicerata</taxon>
        <taxon>Arachnida</taxon>
        <taxon>Araneae</taxon>
        <taxon>Araneomorphae</taxon>
        <taxon>Entelegynae</taxon>
        <taxon>Araneoidea</taxon>
        <taxon>Nephilidae</taxon>
        <taxon>Trichonephila</taxon>
    </lineage>
</organism>
<comment type="caution">
    <text evidence="2">The sequence shown here is derived from an EMBL/GenBank/DDBJ whole genome shotgun (WGS) entry which is preliminary data.</text>
</comment>
<accession>A0A8X6VZV7</accession>
<gene>
    <name evidence="2" type="primary">TY3B-I_885</name>
    <name evidence="2" type="ORF">TNCV_2486301</name>
</gene>
<dbReference type="PANTHER" id="PTHR38681:SF1">
    <property type="entry name" value="RETROVIRUS-RELATED POL POLYPROTEIN FROM TRANSPOSON 412-LIKE PROTEIN"/>
    <property type="match status" value="1"/>
</dbReference>
<name>A0A8X6VZV7_TRICX</name>
<reference evidence="2" key="1">
    <citation type="submission" date="2020-08" db="EMBL/GenBank/DDBJ databases">
        <title>Multicomponent nature underlies the extraordinary mechanical properties of spider dragline silk.</title>
        <authorList>
            <person name="Kono N."/>
            <person name="Nakamura H."/>
            <person name="Mori M."/>
            <person name="Yoshida Y."/>
            <person name="Ohtoshi R."/>
            <person name="Malay A.D."/>
            <person name="Moran D.A.P."/>
            <person name="Tomita M."/>
            <person name="Numata K."/>
            <person name="Arakawa K."/>
        </authorList>
    </citation>
    <scope>NUCLEOTIDE SEQUENCE</scope>
</reference>
<dbReference type="InterPro" id="IPR001584">
    <property type="entry name" value="Integrase_cat-core"/>
</dbReference>
<dbReference type="EMBL" id="BMAU01021371">
    <property type="protein sequence ID" value="GFY25510.1"/>
    <property type="molecule type" value="Genomic_DNA"/>
</dbReference>
<dbReference type="PROSITE" id="PS50994">
    <property type="entry name" value="INTEGRASE"/>
    <property type="match status" value="1"/>
</dbReference>
<evidence type="ECO:0000313" key="2">
    <source>
        <dbReference type="EMBL" id="GFY25510.1"/>
    </source>
</evidence>
<dbReference type="GO" id="GO:0015074">
    <property type="term" value="P:DNA integration"/>
    <property type="evidence" value="ECO:0007669"/>
    <property type="project" value="InterPro"/>
</dbReference>
<dbReference type="PANTHER" id="PTHR38681">
    <property type="entry name" value="RETROVIRUS-RELATED POL POLYPROTEIN FROM TRANSPOSON 412-LIKE PROTEIN-RELATED"/>
    <property type="match status" value="1"/>
</dbReference>
<proteinExistence type="predicted"/>
<evidence type="ECO:0000313" key="3">
    <source>
        <dbReference type="Proteomes" id="UP000887159"/>
    </source>
</evidence>